<sequence length="95" mass="10825">CGNDYELSTGTGNLKAHLRQIHRILPPEENNQNQSIKIASNQPLLHDFINKKTPLPTSKQDKIANRILAWIVDDLQPFNATTNNCFRDMILECEP</sequence>
<evidence type="ECO:0000313" key="1">
    <source>
        <dbReference type="EMBL" id="CAG8848665.1"/>
    </source>
</evidence>
<name>A0ACA9SU92_9GLOM</name>
<proteinExistence type="predicted"/>
<evidence type="ECO:0000313" key="2">
    <source>
        <dbReference type="Proteomes" id="UP000789920"/>
    </source>
</evidence>
<keyword evidence="2" id="KW-1185">Reference proteome</keyword>
<organism evidence="1 2">
    <name type="scientific">Racocetra persica</name>
    <dbReference type="NCBI Taxonomy" id="160502"/>
    <lineage>
        <taxon>Eukaryota</taxon>
        <taxon>Fungi</taxon>
        <taxon>Fungi incertae sedis</taxon>
        <taxon>Mucoromycota</taxon>
        <taxon>Glomeromycotina</taxon>
        <taxon>Glomeromycetes</taxon>
        <taxon>Diversisporales</taxon>
        <taxon>Gigasporaceae</taxon>
        <taxon>Racocetra</taxon>
    </lineage>
</organism>
<dbReference type="EMBL" id="CAJVQC010161791">
    <property type="protein sequence ID" value="CAG8848665.1"/>
    <property type="molecule type" value="Genomic_DNA"/>
</dbReference>
<dbReference type="Proteomes" id="UP000789920">
    <property type="component" value="Unassembled WGS sequence"/>
</dbReference>
<gene>
    <name evidence="1" type="ORF">RPERSI_LOCUS35232</name>
</gene>
<accession>A0ACA9SU92</accession>
<feature type="non-terminal residue" evidence="1">
    <location>
        <position position="1"/>
    </location>
</feature>
<feature type="non-terminal residue" evidence="1">
    <location>
        <position position="95"/>
    </location>
</feature>
<protein>
    <submittedName>
        <fullName evidence="1">12386_t:CDS:1</fullName>
    </submittedName>
</protein>
<comment type="caution">
    <text evidence="1">The sequence shown here is derived from an EMBL/GenBank/DDBJ whole genome shotgun (WGS) entry which is preliminary data.</text>
</comment>
<reference evidence="1" key="1">
    <citation type="submission" date="2021-06" db="EMBL/GenBank/DDBJ databases">
        <authorList>
            <person name="Kallberg Y."/>
            <person name="Tangrot J."/>
            <person name="Rosling A."/>
        </authorList>
    </citation>
    <scope>NUCLEOTIDE SEQUENCE</scope>
    <source>
        <strain evidence="1">MA461A</strain>
    </source>
</reference>